<name>A0AAD5X6M8_9FUNG</name>
<sequence>MATFSAEIWTPGLSTTHASRPQNPHRSVSTPSSGKPPIAPVGSGVAVGVGDRVLPPDHSHSHGHHGNGTLGREHGILERGGSSGGLAANSSGSNTDGNGGGVKGMVTMERRESQSSVGSSHG</sequence>
<evidence type="ECO:0000256" key="1">
    <source>
        <dbReference type="SAM" id="MobiDB-lite"/>
    </source>
</evidence>
<feature type="region of interest" description="Disordered" evidence="1">
    <location>
        <begin position="1"/>
        <end position="122"/>
    </location>
</feature>
<reference evidence="2" key="1">
    <citation type="submission" date="2020-05" db="EMBL/GenBank/DDBJ databases">
        <title>Phylogenomic resolution of chytrid fungi.</title>
        <authorList>
            <person name="Stajich J.E."/>
            <person name="Amses K."/>
            <person name="Simmons R."/>
            <person name="Seto K."/>
            <person name="Myers J."/>
            <person name="Bonds A."/>
            <person name="Quandt C.A."/>
            <person name="Barry K."/>
            <person name="Liu P."/>
            <person name="Grigoriev I."/>
            <person name="Longcore J.E."/>
            <person name="James T.Y."/>
        </authorList>
    </citation>
    <scope>NUCLEOTIDE SEQUENCE</scope>
    <source>
        <strain evidence="2">JEL0318</strain>
    </source>
</reference>
<feature type="compositionally biased region" description="Low complexity" evidence="1">
    <location>
        <begin position="85"/>
        <end position="96"/>
    </location>
</feature>
<dbReference type="EMBL" id="JADGJD010000144">
    <property type="protein sequence ID" value="KAJ3054319.1"/>
    <property type="molecule type" value="Genomic_DNA"/>
</dbReference>
<comment type="caution">
    <text evidence="2">The sequence shown here is derived from an EMBL/GenBank/DDBJ whole genome shotgun (WGS) entry which is preliminary data.</text>
</comment>
<protein>
    <submittedName>
        <fullName evidence="2">Uncharacterized protein</fullName>
    </submittedName>
</protein>
<dbReference type="AlphaFoldDB" id="A0AAD5X6M8"/>
<proteinExistence type="predicted"/>
<dbReference type="Proteomes" id="UP001212841">
    <property type="component" value="Unassembled WGS sequence"/>
</dbReference>
<accession>A0AAD5X6M8</accession>
<keyword evidence="3" id="KW-1185">Reference proteome</keyword>
<feature type="compositionally biased region" description="Low complexity" evidence="1">
    <location>
        <begin position="41"/>
        <end position="50"/>
    </location>
</feature>
<evidence type="ECO:0000313" key="3">
    <source>
        <dbReference type="Proteomes" id="UP001212841"/>
    </source>
</evidence>
<evidence type="ECO:0000313" key="2">
    <source>
        <dbReference type="EMBL" id="KAJ3054319.1"/>
    </source>
</evidence>
<organism evidence="2 3">
    <name type="scientific">Rhizophlyctis rosea</name>
    <dbReference type="NCBI Taxonomy" id="64517"/>
    <lineage>
        <taxon>Eukaryota</taxon>
        <taxon>Fungi</taxon>
        <taxon>Fungi incertae sedis</taxon>
        <taxon>Chytridiomycota</taxon>
        <taxon>Chytridiomycota incertae sedis</taxon>
        <taxon>Chytridiomycetes</taxon>
        <taxon>Rhizophlyctidales</taxon>
        <taxon>Rhizophlyctidaceae</taxon>
        <taxon>Rhizophlyctis</taxon>
    </lineage>
</organism>
<feature type="compositionally biased region" description="Polar residues" evidence="1">
    <location>
        <begin position="12"/>
        <end position="33"/>
    </location>
</feature>
<gene>
    <name evidence="2" type="ORF">HK097_002102</name>
</gene>